<feature type="compositionally biased region" description="Basic and acidic residues" evidence="7">
    <location>
        <begin position="486"/>
        <end position="507"/>
    </location>
</feature>
<evidence type="ECO:0000256" key="4">
    <source>
        <dbReference type="ARBA" id="ARBA00023157"/>
    </source>
</evidence>
<evidence type="ECO:0000256" key="3">
    <source>
        <dbReference type="ARBA" id="ARBA00012723"/>
    </source>
</evidence>
<feature type="compositionally biased region" description="Acidic residues" evidence="7">
    <location>
        <begin position="462"/>
        <end position="474"/>
    </location>
</feature>
<dbReference type="GO" id="GO:0034976">
    <property type="term" value="P:response to endoplasmic reticulum stress"/>
    <property type="evidence" value="ECO:0007669"/>
    <property type="project" value="TreeGrafter"/>
</dbReference>
<dbReference type="Proteomes" id="UP000469558">
    <property type="component" value="Unassembled WGS sequence"/>
</dbReference>
<name>A0A8T9BS82_9HELO</name>
<comment type="catalytic activity">
    <reaction evidence="1">
        <text>Catalyzes the rearrangement of -S-S- bonds in proteins.</text>
        <dbReference type="EC" id="5.3.4.1"/>
    </reaction>
</comment>
<dbReference type="PANTHER" id="PTHR45815:SF3">
    <property type="entry name" value="PROTEIN DISULFIDE-ISOMERASE A6"/>
    <property type="match status" value="1"/>
</dbReference>
<evidence type="ECO:0000256" key="2">
    <source>
        <dbReference type="ARBA" id="ARBA00004319"/>
    </source>
</evidence>
<feature type="region of interest" description="Disordered" evidence="7">
    <location>
        <begin position="246"/>
        <end position="317"/>
    </location>
</feature>
<evidence type="ECO:0000259" key="9">
    <source>
        <dbReference type="PROSITE" id="PS51352"/>
    </source>
</evidence>
<dbReference type="Pfam" id="PF24541">
    <property type="entry name" value="Thioredox_PDIA6_C"/>
    <property type="match status" value="1"/>
</dbReference>
<dbReference type="GO" id="GO:0005788">
    <property type="term" value="C:endoplasmic reticulum lumen"/>
    <property type="evidence" value="ECO:0007669"/>
    <property type="project" value="UniProtKB-SubCell"/>
</dbReference>
<feature type="compositionally biased region" description="Basic residues" evidence="7">
    <location>
        <begin position="260"/>
        <end position="270"/>
    </location>
</feature>
<dbReference type="GO" id="GO:0015035">
    <property type="term" value="F:protein-disulfide reductase activity"/>
    <property type="evidence" value="ECO:0007669"/>
    <property type="project" value="TreeGrafter"/>
</dbReference>
<keyword evidence="8" id="KW-0732">Signal</keyword>
<keyword evidence="11" id="KW-1185">Reference proteome</keyword>
<dbReference type="AlphaFoldDB" id="A0A8T9BS82"/>
<evidence type="ECO:0000313" key="11">
    <source>
        <dbReference type="Proteomes" id="UP000469558"/>
    </source>
</evidence>
<gene>
    <name evidence="10" type="ORF">LSUE1_G008229</name>
</gene>
<dbReference type="PROSITE" id="PS51352">
    <property type="entry name" value="THIOREDOXIN_2"/>
    <property type="match status" value="1"/>
</dbReference>
<feature type="region of interest" description="Disordered" evidence="7">
    <location>
        <begin position="454"/>
        <end position="507"/>
    </location>
</feature>
<evidence type="ECO:0000256" key="5">
    <source>
        <dbReference type="ARBA" id="ARBA00023235"/>
    </source>
</evidence>
<accession>A0A8T9BS82</accession>
<dbReference type="InterPro" id="IPR036249">
    <property type="entry name" value="Thioredoxin-like_sf"/>
</dbReference>
<proteinExistence type="predicted"/>
<evidence type="ECO:0000313" key="10">
    <source>
        <dbReference type="EMBL" id="TVY56886.1"/>
    </source>
</evidence>
<feature type="signal peptide" evidence="8">
    <location>
        <begin position="1"/>
        <end position="22"/>
    </location>
</feature>
<evidence type="ECO:0000256" key="1">
    <source>
        <dbReference type="ARBA" id="ARBA00001182"/>
    </source>
</evidence>
<dbReference type="InterPro" id="IPR013766">
    <property type="entry name" value="Thioredoxin_domain"/>
</dbReference>
<feature type="domain" description="Thioredoxin" evidence="9">
    <location>
        <begin position="7"/>
        <end position="143"/>
    </location>
</feature>
<reference evidence="10 11" key="1">
    <citation type="submission" date="2018-05" db="EMBL/GenBank/DDBJ databases">
        <title>Genome sequencing and assembly of the regulated plant pathogen Lachnellula willkommii and related sister species for the development of diagnostic species identification markers.</title>
        <authorList>
            <person name="Giroux E."/>
            <person name="Bilodeau G."/>
        </authorList>
    </citation>
    <scope>NUCLEOTIDE SEQUENCE [LARGE SCALE GENOMIC DNA]</scope>
    <source>
        <strain evidence="10 11">CBS 268.59</strain>
    </source>
</reference>
<feature type="chain" id="PRO_5035841602" description="protein disulfide-isomerase" evidence="8">
    <location>
        <begin position="23"/>
        <end position="507"/>
    </location>
</feature>
<dbReference type="EC" id="5.3.4.1" evidence="3"/>
<dbReference type="PANTHER" id="PTHR45815">
    <property type="entry name" value="PROTEIN DISULFIDE-ISOMERASE A6"/>
    <property type="match status" value="1"/>
</dbReference>
<comment type="caution">
    <text evidence="10">The sequence shown here is derived from an EMBL/GenBank/DDBJ whole genome shotgun (WGS) entry which is preliminary data.</text>
</comment>
<comment type="subcellular location">
    <subcellularLocation>
        <location evidence="2">Endoplasmic reticulum lumen</location>
    </subcellularLocation>
</comment>
<evidence type="ECO:0000256" key="7">
    <source>
        <dbReference type="SAM" id="MobiDB-lite"/>
    </source>
</evidence>
<evidence type="ECO:0000256" key="8">
    <source>
        <dbReference type="SAM" id="SignalP"/>
    </source>
</evidence>
<dbReference type="InterPro" id="IPR057305">
    <property type="entry name" value="Thioredox_PDIA6_C"/>
</dbReference>
<dbReference type="Gene3D" id="3.40.30.10">
    <property type="entry name" value="Glutaredoxin"/>
    <property type="match status" value="2"/>
</dbReference>
<evidence type="ECO:0000256" key="6">
    <source>
        <dbReference type="ARBA" id="ARBA00023284"/>
    </source>
</evidence>
<dbReference type="Pfam" id="PF00085">
    <property type="entry name" value="Thioredoxin"/>
    <property type="match status" value="1"/>
</dbReference>
<dbReference type="EMBL" id="QGMK01002658">
    <property type="protein sequence ID" value="TVY56886.1"/>
    <property type="molecule type" value="Genomic_DNA"/>
</dbReference>
<organism evidence="10 11">
    <name type="scientific">Lachnellula suecica</name>
    <dbReference type="NCBI Taxonomy" id="602035"/>
    <lineage>
        <taxon>Eukaryota</taxon>
        <taxon>Fungi</taxon>
        <taxon>Dikarya</taxon>
        <taxon>Ascomycota</taxon>
        <taxon>Pezizomycotina</taxon>
        <taxon>Leotiomycetes</taxon>
        <taxon>Helotiales</taxon>
        <taxon>Lachnaceae</taxon>
        <taxon>Lachnellula</taxon>
    </lineage>
</organism>
<sequence>MVHTAALSFAAAALLAALPVNAGLYSKSSPVIQIDGKNYDRLIAQSNYTSIVEFYAPWCGHCKNLQPAYEKAAKSLAGLAKVAAVDCDEESNKPFCGGFGVQGFPTLKIVKPGKTPGKPIVEDYQGARTAKGIVDAVIDKIPNLVKKVEDKTLESWLAETKEMPKAILFTDKGKTSALMKALAIDFKGSISVAQIRNTDKEKASLELFGVTECPTLVLLPGGKEAAEGIVYEGELKKDPMVAFLSQAATPNPDPAPAKIKLPKSKSAKKGSKSEASFKSASASQASKQGTDAAASATEEVLVEEATESPSPEVDTQKPIVIQDPAPPIGLLVSEEELRTECLGPRTGTCILALLPETPDEVASSAVGALSELAHKYKQHKRNVFPAYVVPASNTGYKAIKQALTLKDTEFIAVNGRRGWWRQIPSSEETLSAKDVTEEALESWIDAIRLGEGTKQRLPDGLIPDEVEAPEPTPEEEAKPVETITVEEVKVEETVAEEKAQPTQHEEL</sequence>
<dbReference type="CDD" id="cd03002">
    <property type="entry name" value="PDI_a_MPD1_like"/>
    <property type="match status" value="1"/>
</dbReference>
<dbReference type="SUPFAM" id="SSF52833">
    <property type="entry name" value="Thioredoxin-like"/>
    <property type="match status" value="2"/>
</dbReference>
<keyword evidence="4" id="KW-1015">Disulfide bond</keyword>
<dbReference type="OrthoDB" id="10264505at2759"/>
<keyword evidence="6" id="KW-0676">Redox-active center</keyword>
<feature type="compositionally biased region" description="Low complexity" evidence="7">
    <location>
        <begin position="273"/>
        <end position="299"/>
    </location>
</feature>
<dbReference type="PRINTS" id="PR00421">
    <property type="entry name" value="THIOREDOXIN"/>
</dbReference>
<dbReference type="InterPro" id="IPR017937">
    <property type="entry name" value="Thioredoxin_CS"/>
</dbReference>
<dbReference type="GO" id="GO:0003756">
    <property type="term" value="F:protein disulfide isomerase activity"/>
    <property type="evidence" value="ECO:0007669"/>
    <property type="project" value="UniProtKB-EC"/>
</dbReference>
<protein>
    <recommendedName>
        <fullName evidence="3">protein disulfide-isomerase</fullName>
        <ecNumber evidence="3">5.3.4.1</ecNumber>
    </recommendedName>
</protein>
<keyword evidence="5" id="KW-0413">Isomerase</keyword>
<dbReference type="PROSITE" id="PS00194">
    <property type="entry name" value="THIOREDOXIN_1"/>
    <property type="match status" value="1"/>
</dbReference>